<protein>
    <submittedName>
        <fullName evidence="7">LacI family DNA-binding transcriptional regulator</fullName>
    </submittedName>
    <submittedName>
        <fullName evidence="6">LacI family transcriptional regulator</fullName>
    </submittedName>
</protein>
<keyword evidence="9" id="KW-1185">Reference proteome</keyword>
<dbReference type="RefSeq" id="WP_048353260.1">
    <property type="nucleotide sequence ID" value="NZ_CP023481.1"/>
</dbReference>
<evidence type="ECO:0000256" key="4">
    <source>
        <dbReference type="ARBA" id="ARBA00023163"/>
    </source>
</evidence>
<dbReference type="CDD" id="cd01392">
    <property type="entry name" value="HTH_LacI"/>
    <property type="match status" value="1"/>
</dbReference>
<keyword evidence="1" id="KW-0678">Repressor</keyword>
<reference evidence="6" key="2">
    <citation type="submission" date="2015-10" db="EMBL/GenBank/DDBJ databases">
        <authorList>
            <person name="Gilbert D.G."/>
        </authorList>
    </citation>
    <scope>NUCLEOTIDE SEQUENCE</scope>
    <source>
        <strain evidence="6">GO-13</strain>
    </source>
</reference>
<accession>A0A0T6BS18</accession>
<dbReference type="InterPro" id="IPR028082">
    <property type="entry name" value="Peripla_BP_I"/>
</dbReference>
<dbReference type="InterPro" id="IPR046335">
    <property type="entry name" value="LacI/GalR-like_sensor"/>
</dbReference>
<evidence type="ECO:0000313" key="8">
    <source>
        <dbReference type="Proteomes" id="UP000036168"/>
    </source>
</evidence>
<evidence type="ECO:0000259" key="5">
    <source>
        <dbReference type="PROSITE" id="PS50932"/>
    </source>
</evidence>
<name>A0A0T6BS18_9BACI</name>
<dbReference type="Pfam" id="PF00356">
    <property type="entry name" value="LacI"/>
    <property type="match status" value="1"/>
</dbReference>
<evidence type="ECO:0000256" key="2">
    <source>
        <dbReference type="ARBA" id="ARBA00023015"/>
    </source>
</evidence>
<dbReference type="PROSITE" id="PS50932">
    <property type="entry name" value="HTH_LACI_2"/>
    <property type="match status" value="1"/>
</dbReference>
<comment type="caution">
    <text evidence="6">The sequence shown here is derived from an EMBL/GenBank/DDBJ whole genome shotgun (WGS) entry which is preliminary data.</text>
</comment>
<gene>
    <name evidence="6" type="ORF">AB447_203430</name>
    <name evidence="7" type="ORF">P8828_13740</name>
</gene>
<dbReference type="InterPro" id="IPR010982">
    <property type="entry name" value="Lambda_DNA-bd_dom_sf"/>
</dbReference>
<dbReference type="GO" id="GO:0003700">
    <property type="term" value="F:DNA-binding transcription factor activity"/>
    <property type="evidence" value="ECO:0007669"/>
    <property type="project" value="TreeGrafter"/>
</dbReference>
<dbReference type="Gene3D" id="3.40.50.2300">
    <property type="match status" value="2"/>
</dbReference>
<organism evidence="6 8">
    <name type="scientific">Bacillus glycinifermentans</name>
    <dbReference type="NCBI Taxonomy" id="1664069"/>
    <lineage>
        <taxon>Bacteria</taxon>
        <taxon>Bacillati</taxon>
        <taxon>Bacillota</taxon>
        <taxon>Bacilli</taxon>
        <taxon>Bacillales</taxon>
        <taxon>Bacillaceae</taxon>
        <taxon>Bacillus</taxon>
    </lineage>
</organism>
<evidence type="ECO:0000313" key="6">
    <source>
        <dbReference type="EMBL" id="KRT94350.1"/>
    </source>
</evidence>
<evidence type="ECO:0000313" key="9">
    <source>
        <dbReference type="Proteomes" id="UP001341297"/>
    </source>
</evidence>
<dbReference type="GO" id="GO:0000976">
    <property type="term" value="F:transcription cis-regulatory region binding"/>
    <property type="evidence" value="ECO:0007669"/>
    <property type="project" value="TreeGrafter"/>
</dbReference>
<dbReference type="EMBL" id="JARRTL010000011">
    <property type="protein sequence ID" value="MEC0485882.1"/>
    <property type="molecule type" value="Genomic_DNA"/>
</dbReference>
<dbReference type="OrthoDB" id="9775106at2"/>
<sequence length="332" mass="36975">MSVTIKDIARLANVSHTTVSRALNNSPLIKEKTKQKILDIAAEMNYKPNFNAKSLVTQKTFTVGLFLTSLTDGTSSSFFADVLRGVNNVIDEHYNMFVRGIDDYHDLSSIHRNRYDGIILISQSERDQAFIDHVSDQNIPIVVLNRKIEGQSVINILANENEGAYLAACHFIENGHKRIAMVQGKEGFKSSHERLEGFLHALRTHDLPIHNEYLVRGDYTMKSGYSAVETLLTLENPPTALFCANDDMAIGAMNALYANGKRCPDDMSIIGFDDIGFSAFTTPSLTTVKKPTEKISMLGAESLLSLIEHPETKGRQSLISTELIIRNSVRRL</sequence>
<keyword evidence="4" id="KW-0804">Transcription</keyword>
<dbReference type="AlphaFoldDB" id="A0A0T6BS18"/>
<reference evidence="6 8" key="1">
    <citation type="journal article" date="2015" name="Int. J. Syst. Evol. Microbiol.">
        <title>Bacillus glycinifermentans sp. nov., isolated from fermented soybean paste.</title>
        <authorList>
            <person name="Kim S.J."/>
            <person name="Dunlap C.A."/>
            <person name="Kwon S.W."/>
            <person name="Rooney A.P."/>
        </authorList>
    </citation>
    <scope>NUCLEOTIDE SEQUENCE [LARGE SCALE GENOMIC DNA]</scope>
    <source>
        <strain evidence="6 8">GO-13</strain>
    </source>
</reference>
<keyword evidence="3 7" id="KW-0238">DNA-binding</keyword>
<dbReference type="InterPro" id="IPR000843">
    <property type="entry name" value="HTH_LacI"/>
</dbReference>
<dbReference type="PRINTS" id="PR00036">
    <property type="entry name" value="HTHLACI"/>
</dbReference>
<proteinExistence type="predicted"/>
<dbReference type="SUPFAM" id="SSF47413">
    <property type="entry name" value="lambda repressor-like DNA-binding domains"/>
    <property type="match status" value="1"/>
</dbReference>
<evidence type="ECO:0000256" key="3">
    <source>
        <dbReference type="ARBA" id="ARBA00023125"/>
    </source>
</evidence>
<dbReference type="CDD" id="cd06267">
    <property type="entry name" value="PBP1_LacI_sugar_binding-like"/>
    <property type="match status" value="1"/>
</dbReference>
<dbReference type="PANTHER" id="PTHR30146:SF148">
    <property type="entry name" value="HTH-TYPE TRANSCRIPTIONAL REPRESSOR PURR-RELATED"/>
    <property type="match status" value="1"/>
</dbReference>
<dbReference type="PANTHER" id="PTHR30146">
    <property type="entry name" value="LACI-RELATED TRANSCRIPTIONAL REPRESSOR"/>
    <property type="match status" value="1"/>
</dbReference>
<evidence type="ECO:0000313" key="7">
    <source>
        <dbReference type="EMBL" id="MEC0485882.1"/>
    </source>
</evidence>
<dbReference type="Proteomes" id="UP001341297">
    <property type="component" value="Unassembled WGS sequence"/>
</dbReference>
<dbReference type="EMBL" id="LECW02000012">
    <property type="protein sequence ID" value="KRT94350.1"/>
    <property type="molecule type" value="Genomic_DNA"/>
</dbReference>
<dbReference type="PROSITE" id="PS00356">
    <property type="entry name" value="HTH_LACI_1"/>
    <property type="match status" value="1"/>
</dbReference>
<dbReference type="Proteomes" id="UP000036168">
    <property type="component" value="Unassembled WGS sequence"/>
</dbReference>
<evidence type="ECO:0000256" key="1">
    <source>
        <dbReference type="ARBA" id="ARBA00022491"/>
    </source>
</evidence>
<dbReference type="Gene3D" id="1.10.260.40">
    <property type="entry name" value="lambda repressor-like DNA-binding domains"/>
    <property type="match status" value="1"/>
</dbReference>
<dbReference type="SUPFAM" id="SSF53822">
    <property type="entry name" value="Periplasmic binding protein-like I"/>
    <property type="match status" value="1"/>
</dbReference>
<dbReference type="SMART" id="SM00354">
    <property type="entry name" value="HTH_LACI"/>
    <property type="match status" value="1"/>
</dbReference>
<keyword evidence="2" id="KW-0805">Transcription regulation</keyword>
<dbReference type="STRING" id="1664069.BGLY_3904"/>
<feature type="domain" description="HTH lacI-type" evidence="5">
    <location>
        <begin position="3"/>
        <end position="57"/>
    </location>
</feature>
<dbReference type="Pfam" id="PF13377">
    <property type="entry name" value="Peripla_BP_3"/>
    <property type="match status" value="1"/>
</dbReference>
<reference evidence="7 9" key="3">
    <citation type="submission" date="2023-03" db="EMBL/GenBank/DDBJ databases">
        <title>Agriculturally important microbes genome sequencing.</title>
        <authorList>
            <person name="Dunlap C."/>
        </authorList>
    </citation>
    <scope>NUCLEOTIDE SEQUENCE [LARGE SCALE GENOMIC DNA]</scope>
    <source>
        <strain evidence="7 9">CBP-3203</strain>
    </source>
</reference>